<proteinExistence type="predicted"/>
<evidence type="ECO:0000313" key="1">
    <source>
        <dbReference type="EMBL" id="GAG41011.1"/>
    </source>
</evidence>
<comment type="caution">
    <text evidence="1">The sequence shown here is derived from an EMBL/GenBank/DDBJ whole genome shotgun (WGS) entry which is preliminary data.</text>
</comment>
<reference evidence="1" key="1">
    <citation type="journal article" date="2014" name="Front. Microbiol.">
        <title>High frequency of phylogenetically diverse reductive dehalogenase-homologous genes in deep subseafloor sedimentary metagenomes.</title>
        <authorList>
            <person name="Kawai M."/>
            <person name="Futagami T."/>
            <person name="Toyoda A."/>
            <person name="Takaki Y."/>
            <person name="Nishi S."/>
            <person name="Hori S."/>
            <person name="Arai W."/>
            <person name="Tsubouchi T."/>
            <person name="Morono Y."/>
            <person name="Uchiyama I."/>
            <person name="Ito T."/>
            <person name="Fujiyama A."/>
            <person name="Inagaki F."/>
            <person name="Takami H."/>
        </authorList>
    </citation>
    <scope>NUCLEOTIDE SEQUENCE</scope>
    <source>
        <strain evidence="1">Expedition CK06-06</strain>
    </source>
</reference>
<organism evidence="1">
    <name type="scientific">marine sediment metagenome</name>
    <dbReference type="NCBI Taxonomy" id="412755"/>
    <lineage>
        <taxon>unclassified sequences</taxon>
        <taxon>metagenomes</taxon>
        <taxon>ecological metagenomes</taxon>
    </lineage>
</organism>
<dbReference type="Pfam" id="PF02593">
    <property type="entry name" value="DUF166"/>
    <property type="match status" value="1"/>
</dbReference>
<dbReference type="AlphaFoldDB" id="X0YWP8"/>
<dbReference type="InterPro" id="IPR003745">
    <property type="entry name" value="DUF166"/>
</dbReference>
<dbReference type="EMBL" id="BARS01040982">
    <property type="protein sequence ID" value="GAG41011.1"/>
    <property type="molecule type" value="Genomic_DNA"/>
</dbReference>
<sequence>MRLLVFTQGHYGERILENIRTHAPRDWIISRISLPGDLPPIIEEPEEAIEGLGLEGEWDLVIFMGESPSAFSLLPAILESISASAIIAPADDYSWLPLGLERQIKSAIEHMDVGIVFPRTFCTLAPTGDPAIDEFARVFGSPRLRLETEDGAVRSVKVLRGAPCGSTRYMAERLPGTRIEEAGSRAGTLVQIYPCLASRRVDRYFGDAPIHVAGHIAQKAVERAMEE</sequence>
<gene>
    <name evidence="1" type="ORF">S01H1_62398</name>
</gene>
<protein>
    <recommendedName>
        <fullName evidence="2">Thymidylate synthase</fullName>
    </recommendedName>
</protein>
<accession>X0YWP8</accession>
<name>X0YWP8_9ZZZZ</name>
<evidence type="ECO:0008006" key="2">
    <source>
        <dbReference type="Google" id="ProtNLM"/>
    </source>
</evidence>